<proteinExistence type="predicted"/>
<dbReference type="RefSeq" id="XP_004995128.1">
    <property type="nucleotide sequence ID" value="XM_004995071.1"/>
</dbReference>
<protein>
    <submittedName>
        <fullName evidence="1">Uncharacterized protein</fullName>
    </submittedName>
</protein>
<reference evidence="1" key="1">
    <citation type="submission" date="2009-08" db="EMBL/GenBank/DDBJ databases">
        <title>Annotation of Salpingoeca rosetta.</title>
        <authorList>
            <consortium name="The Broad Institute Genome Sequencing Platform"/>
            <person name="Russ C."/>
            <person name="Cuomo C."/>
            <person name="Burger G."/>
            <person name="Gray M.W."/>
            <person name="Holland P.W.H."/>
            <person name="King N."/>
            <person name="Lang F.B.F."/>
            <person name="Roger A.J."/>
            <person name="Ruiz-Trillo I."/>
            <person name="Young S.K."/>
            <person name="Zeng Q."/>
            <person name="Gargeya S."/>
            <person name="Alvarado L."/>
            <person name="Berlin A."/>
            <person name="Chapman S.B."/>
            <person name="Chen Z."/>
            <person name="Freedman E."/>
            <person name="Gellesch M."/>
            <person name="Goldberg J."/>
            <person name="Griggs A."/>
            <person name="Gujja S."/>
            <person name="Heilman E."/>
            <person name="Heiman D."/>
            <person name="Howarth C."/>
            <person name="Mehta T."/>
            <person name="Neiman D."/>
            <person name="Pearson M."/>
            <person name="Roberts A."/>
            <person name="Saif S."/>
            <person name="Shea T."/>
            <person name="Shenoy N."/>
            <person name="Sisk P."/>
            <person name="Stolte C."/>
            <person name="Sykes S."/>
            <person name="White J."/>
            <person name="Yandava C."/>
            <person name="Haas B."/>
            <person name="Nusbaum C."/>
            <person name="Birren B."/>
        </authorList>
    </citation>
    <scope>NUCLEOTIDE SEQUENCE [LARGE SCALE GENOMIC DNA]</scope>
    <source>
        <strain evidence="1">ATCC 50818</strain>
    </source>
</reference>
<evidence type="ECO:0000313" key="1">
    <source>
        <dbReference type="EMBL" id="EGD83624.1"/>
    </source>
</evidence>
<dbReference type="InParanoid" id="F2U6Z2"/>
<accession>F2U6Z2</accession>
<evidence type="ECO:0000313" key="2">
    <source>
        <dbReference type="Proteomes" id="UP000007799"/>
    </source>
</evidence>
<sequence length="454" mass="52598">MPLPSFNVAVWEVIVKKLLYMHMERIHETRRMHDLWAHRFGQLRRHERLTIAFDIIKLSYISAHTFHLDMRFMPRNFLAHLLPVPVDDWMDDGLVGRELTVARFFAWSFAGVSWASSTRFLRMEDRAFRLFVRYFGCVYFTNLRQMQAFADATALMQRPFDAPGQHIPDDDDDMLMPARRPLLQERPLEEDEAQPLELMSLQTRDFRLGVLALPRELDDFSRLHRALGYPLCNELVVLVTEPMPRLRLRNITNLVIHAQASIDAVDFENIEHIHWHVSHDQRHIEGTIRFVDTVVIAPNTAQQGPRANNAGRGPVQFAIPALENVQQVHIKDLDNTVIDLQPLAHAHDVILENVDVITLAPLFDVKGSLFLRTVSAQHPTDSYAVFQCRYLNLLNVDCVRDHPAFPLASHVWILACDEMRSVGIDFDTIQVLYNWHCAHMANTLRTYHRRAPAH</sequence>
<keyword evidence="2" id="KW-1185">Reference proteome</keyword>
<dbReference type="AlphaFoldDB" id="F2U6Z2"/>
<gene>
    <name evidence="1" type="ORF">PTSG_04232</name>
</gene>
<dbReference type="GeneID" id="16075708"/>
<dbReference type="Proteomes" id="UP000007799">
    <property type="component" value="Unassembled WGS sequence"/>
</dbReference>
<dbReference type="KEGG" id="sre:PTSG_04232"/>
<name>F2U6Z2_SALR5</name>
<dbReference type="EMBL" id="GL832963">
    <property type="protein sequence ID" value="EGD83624.1"/>
    <property type="molecule type" value="Genomic_DNA"/>
</dbReference>
<organism evidence="2">
    <name type="scientific">Salpingoeca rosetta (strain ATCC 50818 / BSB-021)</name>
    <dbReference type="NCBI Taxonomy" id="946362"/>
    <lineage>
        <taxon>Eukaryota</taxon>
        <taxon>Choanoflagellata</taxon>
        <taxon>Craspedida</taxon>
        <taxon>Salpingoecidae</taxon>
        <taxon>Salpingoeca</taxon>
    </lineage>
</organism>